<dbReference type="RefSeq" id="WP_078694794.1">
    <property type="nucleotide sequence ID" value="NZ_FUWX01000025.1"/>
</dbReference>
<evidence type="ECO:0000313" key="8">
    <source>
        <dbReference type="Proteomes" id="UP000191153"/>
    </source>
</evidence>
<dbReference type="InterPro" id="IPR035658">
    <property type="entry name" value="TrbF"/>
</dbReference>
<dbReference type="InterPro" id="IPR007430">
    <property type="entry name" value="VirB8"/>
</dbReference>
<dbReference type="Proteomes" id="UP000191153">
    <property type="component" value="Unassembled WGS sequence"/>
</dbReference>
<dbReference type="InterPro" id="IPR032710">
    <property type="entry name" value="NTF2-like_dom_sf"/>
</dbReference>
<dbReference type="AlphaFoldDB" id="A0A1T4QKV2"/>
<keyword evidence="2 5" id="KW-0812">Transmembrane</keyword>
<evidence type="ECO:0000256" key="4">
    <source>
        <dbReference type="ARBA" id="ARBA00023136"/>
    </source>
</evidence>
<keyword evidence="8" id="KW-1185">Reference proteome</keyword>
<proteinExistence type="predicted"/>
<feature type="domain" description="Bacterial virulence protein VirB8" evidence="6">
    <location>
        <begin position="18"/>
        <end position="221"/>
    </location>
</feature>
<evidence type="ECO:0000256" key="2">
    <source>
        <dbReference type="ARBA" id="ARBA00022692"/>
    </source>
</evidence>
<protein>
    <submittedName>
        <fullName evidence="7">Type IV secretion system protein VirB5</fullName>
    </submittedName>
</protein>
<accession>A0A1T4QKV2</accession>
<comment type="subcellular location">
    <subcellularLocation>
        <location evidence="1">Membrane</location>
        <topology evidence="1">Single-pass membrane protein</topology>
    </subcellularLocation>
</comment>
<reference evidence="7 8" key="1">
    <citation type="submission" date="2017-02" db="EMBL/GenBank/DDBJ databases">
        <authorList>
            <person name="Peterson S.W."/>
        </authorList>
    </citation>
    <scope>NUCLEOTIDE SEQUENCE [LARGE SCALE GENOMIC DNA]</scope>
    <source>
        <strain evidence="7 8">ATCC 700028</strain>
    </source>
</reference>
<dbReference type="Pfam" id="PF04335">
    <property type="entry name" value="VirB8"/>
    <property type="match status" value="1"/>
</dbReference>
<evidence type="ECO:0000256" key="1">
    <source>
        <dbReference type="ARBA" id="ARBA00004167"/>
    </source>
</evidence>
<dbReference type="CDD" id="cd16425">
    <property type="entry name" value="TrbF"/>
    <property type="match status" value="1"/>
</dbReference>
<dbReference type="EMBL" id="FUWX01000025">
    <property type="protein sequence ID" value="SKA04334.1"/>
    <property type="molecule type" value="Genomic_DNA"/>
</dbReference>
<evidence type="ECO:0000256" key="3">
    <source>
        <dbReference type="ARBA" id="ARBA00022989"/>
    </source>
</evidence>
<name>A0A1T4QKV2_9FUSO</name>
<dbReference type="GO" id="GO:0016020">
    <property type="term" value="C:membrane"/>
    <property type="evidence" value="ECO:0007669"/>
    <property type="project" value="UniProtKB-SubCell"/>
</dbReference>
<dbReference type="STRING" id="180163.SAMN02745174_02366"/>
<organism evidence="7 8">
    <name type="scientific">Cetobacterium ceti</name>
    <dbReference type="NCBI Taxonomy" id="180163"/>
    <lineage>
        <taxon>Bacteria</taxon>
        <taxon>Fusobacteriati</taxon>
        <taxon>Fusobacteriota</taxon>
        <taxon>Fusobacteriia</taxon>
        <taxon>Fusobacteriales</taxon>
        <taxon>Fusobacteriaceae</taxon>
        <taxon>Cetobacterium</taxon>
    </lineage>
</organism>
<sequence length="229" mass="26967">MFSWKNKNKKKVNSTMEQTPHDRYFDIAKANDNKRRIIFILLLLQLVSLFIIGAISIKTNIRTYIVEKDHNNYTIYGYANDLSKKQYKPNEQAIEYFLDNFITKSRFLPSDLVLFKKNSIEANAFMTSNVATKVDQYLVKDNYREKIKNQNTVDIEILSTLKLTKNTYQIRWIENIYDSTGKLKQKNLMVGVLTINIDRPKNVEEIKYNPLGIYITDISQSMEQQQKIK</sequence>
<keyword evidence="4 5" id="KW-0472">Membrane</keyword>
<evidence type="ECO:0000256" key="5">
    <source>
        <dbReference type="SAM" id="Phobius"/>
    </source>
</evidence>
<feature type="transmembrane region" description="Helical" evidence="5">
    <location>
        <begin position="37"/>
        <end position="57"/>
    </location>
</feature>
<dbReference type="OrthoDB" id="89920at2"/>
<gene>
    <name evidence="7" type="ORF">SAMN02745174_02366</name>
</gene>
<keyword evidence="3 5" id="KW-1133">Transmembrane helix</keyword>
<dbReference type="Gene3D" id="3.10.450.230">
    <property type="entry name" value="VirB8 protein"/>
    <property type="match status" value="1"/>
</dbReference>
<dbReference type="SUPFAM" id="SSF54427">
    <property type="entry name" value="NTF2-like"/>
    <property type="match status" value="1"/>
</dbReference>
<evidence type="ECO:0000313" key="7">
    <source>
        <dbReference type="EMBL" id="SKA04334.1"/>
    </source>
</evidence>
<evidence type="ECO:0000259" key="6">
    <source>
        <dbReference type="Pfam" id="PF04335"/>
    </source>
</evidence>